<dbReference type="EMBL" id="CADCTG010000030">
    <property type="protein sequence ID" value="CAA9214484.1"/>
    <property type="molecule type" value="Genomic_DNA"/>
</dbReference>
<evidence type="ECO:0000313" key="2">
    <source>
        <dbReference type="EMBL" id="CAA9214484.1"/>
    </source>
</evidence>
<feature type="non-terminal residue" evidence="2">
    <location>
        <position position="1"/>
    </location>
</feature>
<dbReference type="EC" id="6.3.2.17" evidence="2"/>
<dbReference type="GO" id="GO:0004326">
    <property type="term" value="F:tetrahydrofolylpolyglutamate synthase activity"/>
    <property type="evidence" value="ECO:0007669"/>
    <property type="project" value="UniProtKB-EC"/>
</dbReference>
<gene>
    <name evidence="2" type="ORF">AVDCRST_MAG08-270</name>
</gene>
<feature type="compositionally biased region" description="Low complexity" evidence="1">
    <location>
        <begin position="53"/>
        <end position="63"/>
    </location>
</feature>
<evidence type="ECO:0000256" key="1">
    <source>
        <dbReference type="SAM" id="MobiDB-lite"/>
    </source>
</evidence>
<feature type="compositionally biased region" description="Basic residues" evidence="1">
    <location>
        <begin position="162"/>
        <end position="175"/>
    </location>
</feature>
<sequence>GENAQRSHHRAPARPPPEADRPQPRPDAPGAGGAGPPGAAVAAGGPRRRHQRQGLLLRLLARDGGSGRSARPRLHLAAPRALPRAHPLGRDARRGAGAGRRAGRGGGAQRRRGDHRLRDHHRRSVPAVQPRAGRPAGAGDRPRRPLRRDQRGGPAGGDGHHLRVHGPHGVPGRHA</sequence>
<feature type="non-terminal residue" evidence="2">
    <location>
        <position position="175"/>
    </location>
</feature>
<proteinExistence type="predicted"/>
<feature type="compositionally biased region" description="Basic residues" evidence="1">
    <location>
        <begin position="1"/>
        <end position="12"/>
    </location>
</feature>
<dbReference type="AlphaFoldDB" id="A0A6J4H8H1"/>
<feature type="compositionally biased region" description="Gly residues" evidence="1">
    <location>
        <begin position="96"/>
        <end position="108"/>
    </location>
</feature>
<dbReference type="EC" id="6.3.2.12" evidence="2"/>
<feature type="compositionally biased region" description="Basic and acidic residues" evidence="1">
    <location>
        <begin position="140"/>
        <end position="151"/>
    </location>
</feature>
<feature type="compositionally biased region" description="Low complexity" evidence="1">
    <location>
        <begin position="75"/>
        <end position="86"/>
    </location>
</feature>
<keyword evidence="2" id="KW-0436">Ligase</keyword>
<feature type="compositionally biased region" description="Basic residues" evidence="1">
    <location>
        <begin position="109"/>
        <end position="124"/>
    </location>
</feature>
<accession>A0A6J4H8H1</accession>
<feature type="compositionally biased region" description="Low complexity" evidence="1">
    <location>
        <begin position="125"/>
        <end position="139"/>
    </location>
</feature>
<feature type="region of interest" description="Disordered" evidence="1">
    <location>
        <begin position="1"/>
        <end position="175"/>
    </location>
</feature>
<organism evidence="2">
    <name type="scientific">uncultured Acetobacteraceae bacterium</name>
    <dbReference type="NCBI Taxonomy" id="169975"/>
    <lineage>
        <taxon>Bacteria</taxon>
        <taxon>Pseudomonadati</taxon>
        <taxon>Pseudomonadota</taxon>
        <taxon>Alphaproteobacteria</taxon>
        <taxon>Acetobacterales</taxon>
        <taxon>Acetobacteraceae</taxon>
        <taxon>environmental samples</taxon>
    </lineage>
</organism>
<dbReference type="GO" id="GO:0008841">
    <property type="term" value="F:dihydrofolate synthase activity"/>
    <property type="evidence" value="ECO:0007669"/>
    <property type="project" value="UniProtKB-EC"/>
</dbReference>
<reference evidence="2" key="1">
    <citation type="submission" date="2020-02" db="EMBL/GenBank/DDBJ databases">
        <authorList>
            <person name="Meier V. D."/>
        </authorList>
    </citation>
    <scope>NUCLEOTIDE SEQUENCE</scope>
    <source>
        <strain evidence="2">AVDCRST_MAG08</strain>
    </source>
</reference>
<name>A0A6J4H8H1_9PROT</name>
<protein>
    <submittedName>
        <fullName evidence="2">Dihydrofolate synthase @ Folylpolyglutamate synthase</fullName>
        <ecNumber evidence="2">6.3.2.12</ecNumber>
        <ecNumber evidence="2">6.3.2.17</ecNumber>
    </submittedName>
</protein>